<name>A0AAW1MT04_POPJA</name>
<evidence type="ECO:0000313" key="1">
    <source>
        <dbReference type="EMBL" id="KAK9751665.1"/>
    </source>
</evidence>
<proteinExistence type="predicted"/>
<dbReference type="AlphaFoldDB" id="A0AAW1MT04"/>
<organism evidence="1 2">
    <name type="scientific">Popillia japonica</name>
    <name type="common">Japanese beetle</name>
    <dbReference type="NCBI Taxonomy" id="7064"/>
    <lineage>
        <taxon>Eukaryota</taxon>
        <taxon>Metazoa</taxon>
        <taxon>Ecdysozoa</taxon>
        <taxon>Arthropoda</taxon>
        <taxon>Hexapoda</taxon>
        <taxon>Insecta</taxon>
        <taxon>Pterygota</taxon>
        <taxon>Neoptera</taxon>
        <taxon>Endopterygota</taxon>
        <taxon>Coleoptera</taxon>
        <taxon>Polyphaga</taxon>
        <taxon>Scarabaeiformia</taxon>
        <taxon>Scarabaeidae</taxon>
        <taxon>Rutelinae</taxon>
        <taxon>Popillia</taxon>
    </lineage>
</organism>
<dbReference type="Proteomes" id="UP001458880">
    <property type="component" value="Unassembled WGS sequence"/>
</dbReference>
<gene>
    <name evidence="1" type="ORF">QE152_g4820</name>
</gene>
<reference evidence="1 2" key="1">
    <citation type="journal article" date="2024" name="BMC Genomics">
        <title>De novo assembly and annotation of Popillia japonica's genome with initial clues to its potential as an invasive pest.</title>
        <authorList>
            <person name="Cucini C."/>
            <person name="Boschi S."/>
            <person name="Funari R."/>
            <person name="Cardaioli E."/>
            <person name="Iannotti N."/>
            <person name="Marturano G."/>
            <person name="Paoli F."/>
            <person name="Bruttini M."/>
            <person name="Carapelli A."/>
            <person name="Frati F."/>
            <person name="Nardi F."/>
        </authorList>
    </citation>
    <scope>NUCLEOTIDE SEQUENCE [LARGE SCALE GENOMIC DNA]</scope>
    <source>
        <strain evidence="1">DMR45628</strain>
    </source>
</reference>
<dbReference type="EMBL" id="JASPKY010000026">
    <property type="protein sequence ID" value="KAK9751665.1"/>
    <property type="molecule type" value="Genomic_DNA"/>
</dbReference>
<sequence length="169" mass="19555">MSQRLRTMYLKVSENNDITIGDLSKVIDRLSSSECDNVNTVLTKHGTRWSRHKQSIKRRPTRNNLGKPLRLTVVIIQETNRRAVALRGDAWQNIRRIKMKAFRISGLLITAEYLKAGQEHILQLRSHSNAPLQHIIFAATISRNIIKELRKFIRFDNLNTGLDGRQKCK</sequence>
<accession>A0AAW1MT04</accession>
<protein>
    <submittedName>
        <fullName evidence="1">Uncharacterized protein</fullName>
    </submittedName>
</protein>
<evidence type="ECO:0000313" key="2">
    <source>
        <dbReference type="Proteomes" id="UP001458880"/>
    </source>
</evidence>
<comment type="caution">
    <text evidence="1">The sequence shown here is derived from an EMBL/GenBank/DDBJ whole genome shotgun (WGS) entry which is preliminary data.</text>
</comment>
<keyword evidence="2" id="KW-1185">Reference proteome</keyword>